<sequence>MKKYIVTLLIACVVSLGLSFLLEREILRNIGIGLLLIGIALSGTAVSGDRMRANQENSELGFRKNYFWFPLLACLPFFMVYTFLLTVDFEAMTSGRRHGFSFDRALFYRKPINNLVMSILDSFCSNDAIY</sequence>
<protein>
    <submittedName>
        <fullName evidence="2">Uncharacterized protein</fullName>
    </submittedName>
</protein>
<reference evidence="2 3" key="1">
    <citation type="submission" date="2019-07" db="EMBL/GenBank/DDBJ databases">
        <title>antibiotic susceptibility of plant-derived lactic acid bacteria.</title>
        <authorList>
            <person name="Sugiyama M."/>
            <person name="Noda M."/>
        </authorList>
    </citation>
    <scope>NUCLEOTIDE SEQUENCE [LARGE SCALE GENOMIC DNA]</scope>
    <source>
        <strain evidence="2 3">15-1A</strain>
    </source>
</reference>
<keyword evidence="1" id="KW-1133">Transmembrane helix</keyword>
<feature type="transmembrane region" description="Helical" evidence="1">
    <location>
        <begin position="66"/>
        <end position="87"/>
    </location>
</feature>
<gene>
    <name evidence="2" type="ORF">EM151A_1862</name>
</gene>
<proteinExistence type="predicted"/>
<name>A0AAI8WE10_ENTMU</name>
<evidence type="ECO:0000313" key="3">
    <source>
        <dbReference type="Proteomes" id="UP000509460"/>
    </source>
</evidence>
<evidence type="ECO:0000313" key="2">
    <source>
        <dbReference type="EMBL" id="BBM15053.1"/>
    </source>
</evidence>
<dbReference type="Proteomes" id="UP000509460">
    <property type="component" value="Chromosome"/>
</dbReference>
<keyword evidence="1" id="KW-0472">Membrane</keyword>
<feature type="transmembrane region" description="Helical" evidence="1">
    <location>
        <begin position="6"/>
        <end position="22"/>
    </location>
</feature>
<evidence type="ECO:0000256" key="1">
    <source>
        <dbReference type="SAM" id="Phobius"/>
    </source>
</evidence>
<accession>A0AAI8WE10</accession>
<organism evidence="2 3">
    <name type="scientific">Enterococcus mundtii</name>
    <dbReference type="NCBI Taxonomy" id="53346"/>
    <lineage>
        <taxon>Bacteria</taxon>
        <taxon>Bacillati</taxon>
        <taxon>Bacillota</taxon>
        <taxon>Bacilli</taxon>
        <taxon>Lactobacillales</taxon>
        <taxon>Enterococcaceae</taxon>
        <taxon>Enterococcus</taxon>
    </lineage>
</organism>
<dbReference type="EMBL" id="AP019810">
    <property type="protein sequence ID" value="BBM15053.1"/>
    <property type="molecule type" value="Genomic_DNA"/>
</dbReference>
<dbReference type="AlphaFoldDB" id="A0AAI8WE10"/>
<keyword evidence="1" id="KW-0812">Transmembrane</keyword>
<feature type="transmembrane region" description="Helical" evidence="1">
    <location>
        <begin position="29"/>
        <end position="46"/>
    </location>
</feature>
<dbReference type="RefSeq" id="WP_232092475.1">
    <property type="nucleotide sequence ID" value="NZ_AP019810.1"/>
</dbReference>